<dbReference type="EMBL" id="CP028519">
    <property type="protein sequence ID" value="AVY95558.1"/>
    <property type="molecule type" value="Genomic_DNA"/>
</dbReference>
<evidence type="ECO:0000256" key="6">
    <source>
        <dbReference type="HAMAP-Rule" id="MF_00337"/>
    </source>
</evidence>
<keyword evidence="5 6" id="KW-0269">Exonuclease</keyword>
<accession>A0A2S0PDU8</accession>
<keyword evidence="3 6" id="KW-0540">Nuclease</keyword>
<dbReference type="Pfam" id="PF02609">
    <property type="entry name" value="Exonuc_VII_S"/>
    <property type="match status" value="1"/>
</dbReference>
<dbReference type="InterPro" id="IPR003761">
    <property type="entry name" value="Exonuc_VII_S"/>
</dbReference>
<comment type="similarity">
    <text evidence="1 6">Belongs to the XseB family.</text>
</comment>
<keyword evidence="2 6" id="KW-0963">Cytoplasm</keyword>
<dbReference type="OrthoDB" id="287668at2"/>
<dbReference type="GO" id="GO:0008855">
    <property type="term" value="F:exodeoxyribonuclease VII activity"/>
    <property type="evidence" value="ECO:0007669"/>
    <property type="project" value="UniProtKB-UniRule"/>
</dbReference>
<evidence type="ECO:0000313" key="7">
    <source>
        <dbReference type="EMBL" id="AVY95558.1"/>
    </source>
</evidence>
<dbReference type="InterPro" id="IPR037004">
    <property type="entry name" value="Exonuc_VII_ssu_sf"/>
</dbReference>
<proteinExistence type="inferred from homology"/>
<dbReference type="SUPFAM" id="SSF116842">
    <property type="entry name" value="XseB-like"/>
    <property type="match status" value="1"/>
</dbReference>
<dbReference type="AlphaFoldDB" id="A0A2S0PDU8"/>
<gene>
    <name evidence="6" type="primary">xseB</name>
    <name evidence="7" type="ORF">DAI18_17040</name>
</gene>
<dbReference type="GO" id="GO:0005829">
    <property type="term" value="C:cytosol"/>
    <property type="evidence" value="ECO:0007669"/>
    <property type="project" value="TreeGrafter"/>
</dbReference>
<evidence type="ECO:0000256" key="2">
    <source>
        <dbReference type="ARBA" id="ARBA00022490"/>
    </source>
</evidence>
<dbReference type="KEGG" id="maer:DAI18_17040"/>
<reference evidence="7 8" key="1">
    <citation type="submission" date="2018-04" db="EMBL/GenBank/DDBJ databases">
        <title>Denitrifier Microvirgula.</title>
        <authorList>
            <person name="Anderson E."/>
            <person name="Jang J."/>
            <person name="Ishii S."/>
        </authorList>
    </citation>
    <scope>NUCLEOTIDE SEQUENCE [LARGE SCALE GENOMIC DNA]</scope>
    <source>
        <strain evidence="7 8">BE2.4</strain>
    </source>
</reference>
<comment type="subcellular location">
    <subcellularLocation>
        <location evidence="6">Cytoplasm</location>
    </subcellularLocation>
</comment>
<sequence>MVKTAKSPASFEEAVAQLEGLIRELESGELPLDGALSAYKQGSELLSFCQSRLTDAEQQLKVLENGVLRPLEPGND</sequence>
<evidence type="ECO:0000256" key="3">
    <source>
        <dbReference type="ARBA" id="ARBA00022722"/>
    </source>
</evidence>
<dbReference type="STRING" id="1122240.GCA_000620105_01968"/>
<evidence type="ECO:0000256" key="1">
    <source>
        <dbReference type="ARBA" id="ARBA00009998"/>
    </source>
</evidence>
<dbReference type="PANTHER" id="PTHR34137">
    <property type="entry name" value="EXODEOXYRIBONUCLEASE 7 SMALL SUBUNIT"/>
    <property type="match status" value="1"/>
</dbReference>
<dbReference type="NCBIfam" id="TIGR01280">
    <property type="entry name" value="xseB"/>
    <property type="match status" value="1"/>
</dbReference>
<protein>
    <recommendedName>
        <fullName evidence="6">Exodeoxyribonuclease 7 small subunit</fullName>
        <ecNumber evidence="6">3.1.11.6</ecNumber>
    </recommendedName>
    <alternativeName>
        <fullName evidence="6">Exodeoxyribonuclease VII small subunit</fullName>
        <shortName evidence="6">Exonuclease VII small subunit</shortName>
    </alternativeName>
</protein>
<comment type="catalytic activity">
    <reaction evidence="6">
        <text>Exonucleolytic cleavage in either 5'- to 3'- or 3'- to 5'-direction to yield nucleoside 5'-phosphates.</text>
        <dbReference type="EC" id="3.1.11.6"/>
    </reaction>
</comment>
<dbReference type="RefSeq" id="WP_028499076.1">
    <property type="nucleotide sequence ID" value="NZ_CALFSO010000064.1"/>
</dbReference>
<name>A0A2S0PDU8_9NEIS</name>
<comment type="function">
    <text evidence="6">Bidirectionally degrades single-stranded DNA into large acid-insoluble oligonucleotides, which are then degraded further into small acid-soluble oligonucleotides.</text>
</comment>
<evidence type="ECO:0000256" key="5">
    <source>
        <dbReference type="ARBA" id="ARBA00022839"/>
    </source>
</evidence>
<evidence type="ECO:0000256" key="4">
    <source>
        <dbReference type="ARBA" id="ARBA00022801"/>
    </source>
</evidence>
<dbReference type="Gene3D" id="1.10.287.1040">
    <property type="entry name" value="Exonuclease VII, small subunit"/>
    <property type="match status" value="1"/>
</dbReference>
<dbReference type="EC" id="3.1.11.6" evidence="6"/>
<dbReference type="PANTHER" id="PTHR34137:SF1">
    <property type="entry name" value="EXODEOXYRIBONUCLEASE 7 SMALL SUBUNIT"/>
    <property type="match status" value="1"/>
</dbReference>
<dbReference type="NCBIfam" id="NF002141">
    <property type="entry name" value="PRK00977.1-5"/>
    <property type="match status" value="1"/>
</dbReference>
<comment type="subunit">
    <text evidence="6">Heterooligomer composed of large and small subunits.</text>
</comment>
<organism evidence="7 8">
    <name type="scientific">Microvirgula aerodenitrificans</name>
    <dbReference type="NCBI Taxonomy" id="57480"/>
    <lineage>
        <taxon>Bacteria</taxon>
        <taxon>Pseudomonadati</taxon>
        <taxon>Pseudomonadota</taxon>
        <taxon>Betaproteobacteria</taxon>
        <taxon>Neisseriales</taxon>
        <taxon>Aquaspirillaceae</taxon>
        <taxon>Microvirgula</taxon>
    </lineage>
</organism>
<dbReference type="HAMAP" id="MF_00337">
    <property type="entry name" value="Exonuc_7_S"/>
    <property type="match status" value="1"/>
</dbReference>
<dbReference type="GO" id="GO:0009318">
    <property type="term" value="C:exodeoxyribonuclease VII complex"/>
    <property type="evidence" value="ECO:0007669"/>
    <property type="project" value="UniProtKB-UniRule"/>
</dbReference>
<dbReference type="GO" id="GO:0006308">
    <property type="term" value="P:DNA catabolic process"/>
    <property type="evidence" value="ECO:0007669"/>
    <property type="project" value="UniProtKB-UniRule"/>
</dbReference>
<evidence type="ECO:0000313" key="8">
    <source>
        <dbReference type="Proteomes" id="UP000244173"/>
    </source>
</evidence>
<dbReference type="PIRSF" id="PIRSF006488">
    <property type="entry name" value="Exonuc_VII_S"/>
    <property type="match status" value="1"/>
</dbReference>
<dbReference type="Proteomes" id="UP000244173">
    <property type="component" value="Chromosome"/>
</dbReference>
<keyword evidence="4 6" id="KW-0378">Hydrolase</keyword>
<keyword evidence="8" id="KW-1185">Reference proteome</keyword>